<dbReference type="InterPro" id="IPR040226">
    <property type="entry name" value="THH1/TOM1/TOM3"/>
</dbReference>
<dbReference type="Pfam" id="PF06454">
    <property type="entry name" value="THH1_TOM1-3_dom"/>
    <property type="match status" value="2"/>
</dbReference>
<feature type="domain" description="THH1/TOM1/TOM3" evidence="8">
    <location>
        <begin position="176"/>
        <end position="324"/>
    </location>
</feature>
<dbReference type="STRING" id="29655.A0A0K9PKZ4"/>
<accession>A0A0K9PKZ4</accession>
<evidence type="ECO:0000256" key="4">
    <source>
        <dbReference type="ARBA" id="ARBA00022989"/>
    </source>
</evidence>
<evidence type="ECO:0000256" key="2">
    <source>
        <dbReference type="ARBA" id="ARBA00006779"/>
    </source>
</evidence>
<dbReference type="InterPro" id="IPR009457">
    <property type="entry name" value="THH1/TOM1/TOM3_dom"/>
</dbReference>
<dbReference type="EMBL" id="LFYR01000804">
    <property type="protein sequence ID" value="KMZ68927.1"/>
    <property type="molecule type" value="Genomic_DNA"/>
</dbReference>
<comment type="subcellular location">
    <subcellularLocation>
        <location evidence="1">Vacuole membrane</location>
        <topology evidence="1">Multi-pass membrane protein</topology>
    </subcellularLocation>
</comment>
<dbReference type="PANTHER" id="PTHR31142">
    <property type="entry name" value="TOBAMOVIRUS MULTIPLICATION PROTEIN 1-LIKE ISOFORM X1"/>
    <property type="match status" value="1"/>
</dbReference>
<comment type="caution">
    <text evidence="9">The sequence shown here is derived from an EMBL/GenBank/DDBJ whole genome shotgun (WGS) entry which is preliminary data.</text>
</comment>
<evidence type="ECO:0000256" key="1">
    <source>
        <dbReference type="ARBA" id="ARBA00004128"/>
    </source>
</evidence>
<feature type="region of interest" description="Disordered" evidence="6">
    <location>
        <begin position="338"/>
        <end position="358"/>
    </location>
</feature>
<feature type="transmembrane region" description="Helical" evidence="7">
    <location>
        <begin position="22"/>
        <end position="44"/>
    </location>
</feature>
<evidence type="ECO:0000313" key="9">
    <source>
        <dbReference type="EMBL" id="KMZ68927.1"/>
    </source>
</evidence>
<dbReference type="OMA" id="GSHQKFV"/>
<gene>
    <name evidence="9" type="ORF">ZOSMA_226G00290</name>
</gene>
<dbReference type="OrthoDB" id="747122at2759"/>
<organism evidence="9 10">
    <name type="scientific">Zostera marina</name>
    <name type="common">Eelgrass</name>
    <dbReference type="NCBI Taxonomy" id="29655"/>
    <lineage>
        <taxon>Eukaryota</taxon>
        <taxon>Viridiplantae</taxon>
        <taxon>Streptophyta</taxon>
        <taxon>Embryophyta</taxon>
        <taxon>Tracheophyta</taxon>
        <taxon>Spermatophyta</taxon>
        <taxon>Magnoliopsida</taxon>
        <taxon>Liliopsida</taxon>
        <taxon>Zosteraceae</taxon>
        <taxon>Zostera</taxon>
    </lineage>
</organism>
<protein>
    <recommendedName>
        <fullName evidence="8">THH1/TOM1/TOM3 domain-containing protein</fullName>
    </recommendedName>
</protein>
<sequence length="358" mass="40420">MFCGGESRGGKCLPFPILVTDLVLAVVHGVIFFVSFFQILRIHLRNQQHGWTRQKIIHSMIGSSSLGFMIYFICIPIAACQGWLCWSCGCGFILMAFPQILFLAAFLLLLSFWVDQCHQDNDDEEEDEDVQENQSLLEKTEAESGNSNQIINGHRRCSFPMIHIGRRQKIVIMVVLLIFLFMVAFTVLIWIGKGKNPINSSLMAMLYMDTFSTVILLLGIALTCYGGLLFSKMSKVRSEMVSAEMWKVASLSVVSLVCFTASTLIALVTNVPVMETWKLEDGNSINTSVLLFLYYLFVSSVPSSYVLWVMREMPPCHAREKIEQVRIMTFVRDESPSTERRWTATTTSTNQASRASPI</sequence>
<evidence type="ECO:0000256" key="3">
    <source>
        <dbReference type="ARBA" id="ARBA00022692"/>
    </source>
</evidence>
<feature type="transmembrane region" description="Helical" evidence="7">
    <location>
        <begin position="56"/>
        <end position="79"/>
    </location>
</feature>
<name>A0A0K9PKZ4_ZOSMR</name>
<evidence type="ECO:0000256" key="5">
    <source>
        <dbReference type="ARBA" id="ARBA00023136"/>
    </source>
</evidence>
<keyword evidence="5 7" id="KW-0472">Membrane</keyword>
<feature type="region of interest" description="Disordered" evidence="6">
    <location>
        <begin position="123"/>
        <end position="149"/>
    </location>
</feature>
<evidence type="ECO:0000256" key="7">
    <source>
        <dbReference type="SAM" id="Phobius"/>
    </source>
</evidence>
<dbReference type="GO" id="GO:0005774">
    <property type="term" value="C:vacuolar membrane"/>
    <property type="evidence" value="ECO:0007669"/>
    <property type="project" value="UniProtKB-SubCell"/>
</dbReference>
<comment type="similarity">
    <text evidence="2">Belongs to the plant tobamovirus multiplication TOM1 protein family.</text>
</comment>
<dbReference type="PANTHER" id="PTHR31142:SF4">
    <property type="entry name" value="OS01G0751300 PROTEIN"/>
    <property type="match status" value="1"/>
</dbReference>
<evidence type="ECO:0000313" key="10">
    <source>
        <dbReference type="Proteomes" id="UP000036987"/>
    </source>
</evidence>
<feature type="transmembrane region" description="Helical" evidence="7">
    <location>
        <begin position="211"/>
        <end position="230"/>
    </location>
</feature>
<feature type="transmembrane region" description="Helical" evidence="7">
    <location>
        <begin position="91"/>
        <end position="114"/>
    </location>
</feature>
<keyword evidence="10" id="KW-1185">Reference proteome</keyword>
<feature type="transmembrane region" description="Helical" evidence="7">
    <location>
        <begin position="170"/>
        <end position="191"/>
    </location>
</feature>
<feature type="domain" description="THH1/TOM1/TOM3" evidence="8">
    <location>
        <begin position="22"/>
        <end position="120"/>
    </location>
</feature>
<feature type="compositionally biased region" description="Low complexity" evidence="6">
    <location>
        <begin position="343"/>
        <end position="358"/>
    </location>
</feature>
<evidence type="ECO:0000256" key="6">
    <source>
        <dbReference type="SAM" id="MobiDB-lite"/>
    </source>
</evidence>
<dbReference type="AlphaFoldDB" id="A0A0K9PKZ4"/>
<dbReference type="Proteomes" id="UP000036987">
    <property type="component" value="Unassembled WGS sequence"/>
</dbReference>
<feature type="transmembrane region" description="Helical" evidence="7">
    <location>
        <begin position="289"/>
        <end position="310"/>
    </location>
</feature>
<keyword evidence="3 7" id="KW-0812">Transmembrane</keyword>
<proteinExistence type="inferred from homology"/>
<reference evidence="10" key="1">
    <citation type="journal article" date="2016" name="Nature">
        <title>The genome of the seagrass Zostera marina reveals angiosperm adaptation to the sea.</title>
        <authorList>
            <person name="Olsen J.L."/>
            <person name="Rouze P."/>
            <person name="Verhelst B."/>
            <person name="Lin Y.-C."/>
            <person name="Bayer T."/>
            <person name="Collen J."/>
            <person name="Dattolo E."/>
            <person name="De Paoli E."/>
            <person name="Dittami S."/>
            <person name="Maumus F."/>
            <person name="Michel G."/>
            <person name="Kersting A."/>
            <person name="Lauritano C."/>
            <person name="Lohaus R."/>
            <person name="Toepel M."/>
            <person name="Tonon T."/>
            <person name="Vanneste K."/>
            <person name="Amirebrahimi M."/>
            <person name="Brakel J."/>
            <person name="Bostroem C."/>
            <person name="Chovatia M."/>
            <person name="Grimwood J."/>
            <person name="Jenkins J.W."/>
            <person name="Jueterbock A."/>
            <person name="Mraz A."/>
            <person name="Stam W.T."/>
            <person name="Tice H."/>
            <person name="Bornberg-Bauer E."/>
            <person name="Green P.J."/>
            <person name="Pearson G.A."/>
            <person name="Procaccini G."/>
            <person name="Duarte C.M."/>
            <person name="Schmutz J."/>
            <person name="Reusch T.B.H."/>
            <person name="Van de Peer Y."/>
        </authorList>
    </citation>
    <scope>NUCLEOTIDE SEQUENCE [LARGE SCALE GENOMIC DNA]</scope>
    <source>
        <strain evidence="10">cv. Finnish</strain>
    </source>
</reference>
<evidence type="ECO:0000259" key="8">
    <source>
        <dbReference type="Pfam" id="PF06454"/>
    </source>
</evidence>
<keyword evidence="4 7" id="KW-1133">Transmembrane helix</keyword>
<feature type="transmembrane region" description="Helical" evidence="7">
    <location>
        <begin position="251"/>
        <end position="269"/>
    </location>
</feature>